<protein>
    <submittedName>
        <fullName evidence="1">Uncharacterized protein</fullName>
    </submittedName>
</protein>
<evidence type="ECO:0000313" key="1">
    <source>
        <dbReference type="EMBL" id="KAJ0224379.1"/>
    </source>
</evidence>
<accession>A0A9R1XSZ0</accession>
<dbReference type="EMBL" id="NBSK02000001">
    <property type="protein sequence ID" value="KAJ0224379.1"/>
    <property type="molecule type" value="Genomic_DNA"/>
</dbReference>
<dbReference type="AlphaFoldDB" id="A0A9R1XSZ0"/>
<dbReference type="Proteomes" id="UP000235145">
    <property type="component" value="Unassembled WGS sequence"/>
</dbReference>
<organism evidence="1 2">
    <name type="scientific">Lactuca sativa</name>
    <name type="common">Garden lettuce</name>
    <dbReference type="NCBI Taxonomy" id="4236"/>
    <lineage>
        <taxon>Eukaryota</taxon>
        <taxon>Viridiplantae</taxon>
        <taxon>Streptophyta</taxon>
        <taxon>Embryophyta</taxon>
        <taxon>Tracheophyta</taxon>
        <taxon>Spermatophyta</taxon>
        <taxon>Magnoliopsida</taxon>
        <taxon>eudicotyledons</taxon>
        <taxon>Gunneridae</taxon>
        <taxon>Pentapetalae</taxon>
        <taxon>asterids</taxon>
        <taxon>campanulids</taxon>
        <taxon>Asterales</taxon>
        <taxon>Asteraceae</taxon>
        <taxon>Cichorioideae</taxon>
        <taxon>Cichorieae</taxon>
        <taxon>Lactucinae</taxon>
        <taxon>Lactuca</taxon>
    </lineage>
</organism>
<reference evidence="1 2" key="1">
    <citation type="journal article" date="2017" name="Nat. Commun.">
        <title>Genome assembly with in vitro proximity ligation data and whole-genome triplication in lettuce.</title>
        <authorList>
            <person name="Reyes-Chin-Wo S."/>
            <person name="Wang Z."/>
            <person name="Yang X."/>
            <person name="Kozik A."/>
            <person name="Arikit S."/>
            <person name="Song C."/>
            <person name="Xia L."/>
            <person name="Froenicke L."/>
            <person name="Lavelle D.O."/>
            <person name="Truco M.J."/>
            <person name="Xia R."/>
            <person name="Zhu S."/>
            <person name="Xu C."/>
            <person name="Xu H."/>
            <person name="Xu X."/>
            <person name="Cox K."/>
            <person name="Korf I."/>
            <person name="Meyers B.C."/>
            <person name="Michelmore R.W."/>
        </authorList>
    </citation>
    <scope>NUCLEOTIDE SEQUENCE [LARGE SCALE GENOMIC DNA]</scope>
    <source>
        <strain evidence="2">cv. Salinas</strain>
        <tissue evidence="1">Seedlings</tissue>
    </source>
</reference>
<keyword evidence="2" id="KW-1185">Reference proteome</keyword>
<evidence type="ECO:0000313" key="2">
    <source>
        <dbReference type="Proteomes" id="UP000235145"/>
    </source>
</evidence>
<name>A0A9R1XSZ0_LACSA</name>
<comment type="caution">
    <text evidence="1">The sequence shown here is derived from an EMBL/GenBank/DDBJ whole genome shotgun (WGS) entry which is preliminary data.</text>
</comment>
<proteinExistence type="predicted"/>
<gene>
    <name evidence="1" type="ORF">LSAT_V11C100032070</name>
</gene>
<sequence length="130" mass="14737">MPYCKTGKVKVALSHEVDIESDSEVEMEPDSEVESFDVEFEDGVIQEQAQAQPEDDVEFEYQADDVIQEQAQAQAENAIKVQAEVQVEVEDDNQIVVQDQVEEIMQKVPAFQVVVGKRARKPSEKLQNLR</sequence>